<dbReference type="GeneID" id="100904694"/>
<reference evidence="3" key="1">
    <citation type="submission" date="2025-08" db="UniProtKB">
        <authorList>
            <consortium name="RefSeq"/>
        </authorList>
    </citation>
    <scope>IDENTIFICATION</scope>
</reference>
<gene>
    <name evidence="3" type="primary">LOC100904694</name>
</gene>
<dbReference type="CTD" id="10641"/>
<proteinExistence type="inferred from homology"/>
<dbReference type="GO" id="GO:0005774">
    <property type="term" value="C:vacuolar membrane"/>
    <property type="evidence" value="ECO:0007669"/>
    <property type="project" value="TreeGrafter"/>
</dbReference>
<dbReference type="PANTHER" id="PTHR12991">
    <property type="entry name" value="NITROGEN PERMEASE REGULATOR 2/TUMOR SUPPRESSOR CANDIDATE 4"/>
    <property type="match status" value="1"/>
</dbReference>
<dbReference type="KEGG" id="goe:100904694"/>
<evidence type="ECO:0000313" key="3">
    <source>
        <dbReference type="RefSeq" id="XP_003739736.1"/>
    </source>
</evidence>
<dbReference type="AlphaFoldDB" id="A0AAJ6VW16"/>
<evidence type="ECO:0000256" key="1">
    <source>
        <dbReference type="ARBA" id="ARBA00008433"/>
    </source>
</evidence>
<dbReference type="GO" id="GO:1990130">
    <property type="term" value="C:GATOR1 complex"/>
    <property type="evidence" value="ECO:0007669"/>
    <property type="project" value="TreeGrafter"/>
</dbReference>
<comment type="similarity">
    <text evidence="1">Belongs to the NPR2 family.</text>
</comment>
<protein>
    <submittedName>
        <fullName evidence="3">GATOR complex protein NPRL2</fullName>
    </submittedName>
</protein>
<name>A0AAJ6VW16_9ACAR</name>
<dbReference type="Pfam" id="PF06218">
    <property type="entry name" value="NPR2"/>
    <property type="match status" value="3"/>
</dbReference>
<evidence type="ECO:0000313" key="2">
    <source>
        <dbReference type="Proteomes" id="UP000694867"/>
    </source>
</evidence>
<dbReference type="RefSeq" id="XP_003739736.1">
    <property type="nucleotide sequence ID" value="XM_003739688.1"/>
</dbReference>
<dbReference type="GO" id="GO:1904262">
    <property type="term" value="P:negative regulation of TORC1 signaling"/>
    <property type="evidence" value="ECO:0007669"/>
    <property type="project" value="TreeGrafter"/>
</dbReference>
<dbReference type="GO" id="GO:0005096">
    <property type="term" value="F:GTPase activator activity"/>
    <property type="evidence" value="ECO:0007669"/>
    <property type="project" value="TreeGrafter"/>
</dbReference>
<dbReference type="Proteomes" id="UP000694867">
    <property type="component" value="Unplaced"/>
</dbReference>
<sequence length="406" mass="46944">MPMKAASSGNVAESPISCIFFSEFDPKVGPKITFQFPENYVQKEAFDLLKVYLIPKEELQHKLITLNMCSMKILGFPAGIKDDKYERNQLMFNLCFVCSVDMRTIQYEAIVRKLAHYLVTLERESQIISDPNMKPNLLDIICQVRHDLDVKRSASIKVTKSTTIYLKVNRVHADPQDVHDHHVPVFTENRPAVSPNQWDLTTQRILPLIDGFRHVVQIAQESDVDIDLVKACLRNLIYYDVIKIIPLFLYSAIYVATPLMQKLYTDRHLQADCARNVQHGMTAQPSFRHIFAIYARFDSYYTVADICSLMKPRTKFIDERKLVQFGVIHGLLKRLQKYPVDESMHRCERTVIRSQQQAPEGIRQFFTGEFNFDQICCKTGSTYNEMDNIIEEQSLISVCTKSQENV</sequence>
<dbReference type="GO" id="GO:0010508">
    <property type="term" value="P:positive regulation of autophagy"/>
    <property type="evidence" value="ECO:0007669"/>
    <property type="project" value="TreeGrafter"/>
</dbReference>
<organism evidence="2 3">
    <name type="scientific">Galendromus occidentalis</name>
    <name type="common">western predatory mite</name>
    <dbReference type="NCBI Taxonomy" id="34638"/>
    <lineage>
        <taxon>Eukaryota</taxon>
        <taxon>Metazoa</taxon>
        <taxon>Ecdysozoa</taxon>
        <taxon>Arthropoda</taxon>
        <taxon>Chelicerata</taxon>
        <taxon>Arachnida</taxon>
        <taxon>Acari</taxon>
        <taxon>Parasitiformes</taxon>
        <taxon>Mesostigmata</taxon>
        <taxon>Gamasina</taxon>
        <taxon>Phytoseioidea</taxon>
        <taxon>Phytoseiidae</taxon>
        <taxon>Typhlodrominae</taxon>
        <taxon>Galendromus</taxon>
    </lineage>
</organism>
<accession>A0AAJ6VW16</accession>
<dbReference type="PANTHER" id="PTHR12991:SF10">
    <property type="entry name" value="GATOR COMPLEX PROTEIN NPRL2"/>
    <property type="match status" value="1"/>
</dbReference>
<keyword evidence="2" id="KW-1185">Reference proteome</keyword>
<dbReference type="InterPro" id="IPR009348">
    <property type="entry name" value="NPR2-like"/>
</dbReference>
<dbReference type="GO" id="GO:0034198">
    <property type="term" value="P:cellular response to amino acid starvation"/>
    <property type="evidence" value="ECO:0007669"/>
    <property type="project" value="TreeGrafter"/>
</dbReference>